<feature type="compositionally biased region" description="Acidic residues" evidence="4">
    <location>
        <begin position="175"/>
        <end position="201"/>
    </location>
</feature>
<dbReference type="PANTHER" id="PTHR33867">
    <property type="entry name" value="RIBOSOME MATURATION FACTOR RIMP"/>
    <property type="match status" value="1"/>
</dbReference>
<proteinExistence type="inferred from homology"/>
<evidence type="ECO:0000313" key="7">
    <source>
        <dbReference type="EMBL" id="MFC4296003.1"/>
    </source>
</evidence>
<dbReference type="Pfam" id="PF02576">
    <property type="entry name" value="RimP_N"/>
    <property type="match status" value="1"/>
</dbReference>
<dbReference type="Proteomes" id="UP001595828">
    <property type="component" value="Unassembled WGS sequence"/>
</dbReference>
<evidence type="ECO:0000313" key="8">
    <source>
        <dbReference type="Proteomes" id="UP001595828"/>
    </source>
</evidence>
<dbReference type="PANTHER" id="PTHR33867:SF1">
    <property type="entry name" value="RIBOSOME MATURATION FACTOR RIMP"/>
    <property type="match status" value="1"/>
</dbReference>
<evidence type="ECO:0000256" key="3">
    <source>
        <dbReference type="HAMAP-Rule" id="MF_01077"/>
    </source>
</evidence>
<organism evidence="7 8">
    <name type="scientific">Novosphingobium tardum</name>
    <dbReference type="NCBI Taxonomy" id="1538021"/>
    <lineage>
        <taxon>Bacteria</taxon>
        <taxon>Pseudomonadati</taxon>
        <taxon>Pseudomonadota</taxon>
        <taxon>Alphaproteobacteria</taxon>
        <taxon>Sphingomonadales</taxon>
        <taxon>Sphingomonadaceae</taxon>
        <taxon>Novosphingobium</taxon>
    </lineage>
</organism>
<feature type="region of interest" description="Disordered" evidence="4">
    <location>
        <begin position="171"/>
        <end position="201"/>
    </location>
</feature>
<dbReference type="RefSeq" id="WP_379539458.1">
    <property type="nucleotide sequence ID" value="NZ_JBHSDR010000006.1"/>
</dbReference>
<evidence type="ECO:0000256" key="2">
    <source>
        <dbReference type="ARBA" id="ARBA00022517"/>
    </source>
</evidence>
<dbReference type="InterPro" id="IPR035956">
    <property type="entry name" value="RimP_N_sf"/>
</dbReference>
<evidence type="ECO:0000259" key="5">
    <source>
        <dbReference type="Pfam" id="PF02576"/>
    </source>
</evidence>
<keyword evidence="1 3" id="KW-0963">Cytoplasm</keyword>
<reference evidence="8" key="1">
    <citation type="journal article" date="2019" name="Int. J. Syst. Evol. Microbiol.">
        <title>The Global Catalogue of Microorganisms (GCM) 10K type strain sequencing project: providing services to taxonomists for standard genome sequencing and annotation.</title>
        <authorList>
            <consortium name="The Broad Institute Genomics Platform"/>
            <consortium name="The Broad Institute Genome Sequencing Center for Infectious Disease"/>
            <person name="Wu L."/>
            <person name="Ma J."/>
        </authorList>
    </citation>
    <scope>NUCLEOTIDE SEQUENCE [LARGE SCALE GENOMIC DNA]</scope>
    <source>
        <strain evidence="8">CGMCC 1.12989</strain>
    </source>
</reference>
<dbReference type="InterPro" id="IPR028998">
    <property type="entry name" value="RimP_C"/>
</dbReference>
<dbReference type="SUPFAM" id="SSF74942">
    <property type="entry name" value="YhbC-like, C-terminal domain"/>
    <property type="match status" value="1"/>
</dbReference>
<evidence type="ECO:0000256" key="1">
    <source>
        <dbReference type="ARBA" id="ARBA00022490"/>
    </source>
</evidence>
<name>A0ABV8RS72_9SPHN</name>
<gene>
    <name evidence="3 7" type="primary">rimP</name>
    <name evidence="7" type="ORF">ACFO0A_13160</name>
</gene>
<accession>A0ABV8RS72</accession>
<sequence>MADLAALTQIVEPEAKALGFVLVRVALFGEGEDRTLQVMAERPSTRQLNIDDCAALSRRISDRLDALEEAGSDPIEGGYRLEVSSPGIDRPLTRLADFADWAGHEARVQLANPVVTEQGERKSLNGTITGVDVGTIAFVDRKSGPVRFAFDDVASAKLLLTDRLIAATRPLDTSGVEEEELTAVADEDDIDTEFLDQEQDA</sequence>
<dbReference type="SUPFAM" id="SSF75420">
    <property type="entry name" value="YhbC-like, N-terminal domain"/>
    <property type="match status" value="1"/>
</dbReference>
<dbReference type="HAMAP" id="MF_01077">
    <property type="entry name" value="RimP"/>
    <property type="match status" value="1"/>
</dbReference>
<dbReference type="EMBL" id="JBHSDR010000006">
    <property type="protein sequence ID" value="MFC4296003.1"/>
    <property type="molecule type" value="Genomic_DNA"/>
</dbReference>
<feature type="domain" description="Ribosome maturation factor RimP C-terminal" evidence="6">
    <location>
        <begin position="92"/>
        <end position="161"/>
    </location>
</feature>
<evidence type="ECO:0000259" key="6">
    <source>
        <dbReference type="Pfam" id="PF17384"/>
    </source>
</evidence>
<dbReference type="Gene3D" id="3.30.300.70">
    <property type="entry name" value="RimP-like superfamily, N-terminal"/>
    <property type="match status" value="1"/>
</dbReference>
<comment type="similarity">
    <text evidence="3">Belongs to the RimP family.</text>
</comment>
<feature type="domain" description="Ribosome maturation factor RimP N-terminal" evidence="5">
    <location>
        <begin position="10"/>
        <end position="89"/>
    </location>
</feature>
<dbReference type="InterPro" id="IPR003728">
    <property type="entry name" value="Ribosome_maturation_RimP"/>
</dbReference>
<dbReference type="InterPro" id="IPR036847">
    <property type="entry name" value="RimP_C_sf"/>
</dbReference>
<dbReference type="Pfam" id="PF17384">
    <property type="entry name" value="DUF150_C"/>
    <property type="match status" value="1"/>
</dbReference>
<comment type="subcellular location">
    <subcellularLocation>
        <location evidence="3">Cytoplasm</location>
    </subcellularLocation>
</comment>
<keyword evidence="2 3" id="KW-0690">Ribosome biogenesis</keyword>
<protein>
    <recommendedName>
        <fullName evidence="3">Ribosome maturation factor RimP</fullName>
    </recommendedName>
</protein>
<keyword evidence="8" id="KW-1185">Reference proteome</keyword>
<dbReference type="CDD" id="cd01734">
    <property type="entry name" value="YlxS_C"/>
    <property type="match status" value="1"/>
</dbReference>
<dbReference type="NCBIfam" id="NF011229">
    <property type="entry name" value="PRK14636.1"/>
    <property type="match status" value="1"/>
</dbReference>
<comment type="caution">
    <text evidence="7">The sequence shown here is derived from an EMBL/GenBank/DDBJ whole genome shotgun (WGS) entry which is preliminary data.</text>
</comment>
<evidence type="ECO:0000256" key="4">
    <source>
        <dbReference type="SAM" id="MobiDB-lite"/>
    </source>
</evidence>
<comment type="function">
    <text evidence="3">Required for maturation of 30S ribosomal subunits.</text>
</comment>
<dbReference type="InterPro" id="IPR028989">
    <property type="entry name" value="RimP_N"/>
</dbReference>